<comment type="caution">
    <text evidence="2">The sequence shown here is derived from an EMBL/GenBank/DDBJ whole genome shotgun (WGS) entry which is preliminary data.</text>
</comment>
<keyword evidence="1" id="KW-0472">Membrane</keyword>
<reference evidence="2 3" key="1">
    <citation type="submission" date="2024-11" db="EMBL/GenBank/DDBJ databases">
        <title>Adaptive evolution of stress response genes in parasites aligns with host niche diversity.</title>
        <authorList>
            <person name="Hahn C."/>
            <person name="Resl P."/>
        </authorList>
    </citation>
    <scope>NUCLEOTIDE SEQUENCE [LARGE SCALE GENOMIC DNA]</scope>
    <source>
        <strain evidence="2">EGGRZ-B1_66</strain>
        <tissue evidence="2">Body</tissue>
    </source>
</reference>
<protein>
    <submittedName>
        <fullName evidence="2">Uncharacterized protein</fullName>
    </submittedName>
</protein>
<keyword evidence="1" id="KW-1133">Transmembrane helix</keyword>
<evidence type="ECO:0000313" key="2">
    <source>
        <dbReference type="EMBL" id="KAL3311269.1"/>
    </source>
</evidence>
<keyword evidence="1" id="KW-0812">Transmembrane</keyword>
<feature type="transmembrane region" description="Helical" evidence="1">
    <location>
        <begin position="65"/>
        <end position="85"/>
    </location>
</feature>
<gene>
    <name evidence="2" type="ORF">Ciccas_010149</name>
</gene>
<accession>A0ABD2PV92</accession>
<dbReference type="EMBL" id="JBJKFK010002326">
    <property type="protein sequence ID" value="KAL3311269.1"/>
    <property type="molecule type" value="Genomic_DNA"/>
</dbReference>
<dbReference type="Proteomes" id="UP001626550">
    <property type="component" value="Unassembled WGS sequence"/>
</dbReference>
<evidence type="ECO:0000313" key="3">
    <source>
        <dbReference type="Proteomes" id="UP001626550"/>
    </source>
</evidence>
<proteinExistence type="predicted"/>
<evidence type="ECO:0000256" key="1">
    <source>
        <dbReference type="SAM" id="Phobius"/>
    </source>
</evidence>
<name>A0ABD2PV92_9PLAT</name>
<organism evidence="2 3">
    <name type="scientific">Cichlidogyrus casuarinus</name>
    <dbReference type="NCBI Taxonomy" id="1844966"/>
    <lineage>
        <taxon>Eukaryota</taxon>
        <taxon>Metazoa</taxon>
        <taxon>Spiralia</taxon>
        <taxon>Lophotrochozoa</taxon>
        <taxon>Platyhelminthes</taxon>
        <taxon>Monogenea</taxon>
        <taxon>Monopisthocotylea</taxon>
        <taxon>Dactylogyridea</taxon>
        <taxon>Ancyrocephalidae</taxon>
        <taxon>Cichlidogyrus</taxon>
    </lineage>
</organism>
<keyword evidence="3" id="KW-1185">Reference proteome</keyword>
<sequence>MAIFLYEEVYPSDLTETEHLLDKMLKEDEFSKSNGLEKDASASLLDGDAAETESIHKKTSPKLDLALIFLCFALYFIIFADFIAFEG</sequence>
<dbReference type="AlphaFoldDB" id="A0ABD2PV92"/>